<dbReference type="RefSeq" id="WP_119058859.1">
    <property type="nucleotide sequence ID" value="NZ_UNSC01000001.1"/>
</dbReference>
<gene>
    <name evidence="7 9" type="primary">hemH</name>
    <name evidence="9" type="ORF">SAMEA104719789_00313</name>
</gene>
<dbReference type="NCBIfam" id="TIGR00109">
    <property type="entry name" value="hemH"/>
    <property type="match status" value="1"/>
</dbReference>
<dbReference type="InterPro" id="IPR001015">
    <property type="entry name" value="Ferrochelatase"/>
</dbReference>
<dbReference type="OrthoDB" id="9809741at2"/>
<dbReference type="EMBL" id="UNSC01000001">
    <property type="protein sequence ID" value="SZD71218.1"/>
    <property type="molecule type" value="Genomic_DNA"/>
</dbReference>
<organism evidence="9 10">
    <name type="scientific">Candidatus Ornithobacterium hominis</name>
    <dbReference type="NCBI Taxonomy" id="2497989"/>
    <lineage>
        <taxon>Bacteria</taxon>
        <taxon>Pseudomonadati</taxon>
        <taxon>Bacteroidota</taxon>
        <taxon>Flavobacteriia</taxon>
        <taxon>Flavobacteriales</taxon>
        <taxon>Weeksellaceae</taxon>
        <taxon>Ornithobacterium</taxon>
    </lineage>
</organism>
<comment type="catalytic activity">
    <reaction evidence="6">
        <text>Fe-coproporphyrin III + 2 H(+) = coproporphyrin III + Fe(2+)</text>
        <dbReference type="Rhea" id="RHEA:49572"/>
        <dbReference type="ChEBI" id="CHEBI:15378"/>
        <dbReference type="ChEBI" id="CHEBI:29033"/>
        <dbReference type="ChEBI" id="CHEBI:68438"/>
        <dbReference type="ChEBI" id="CHEBI:131725"/>
        <dbReference type="EC" id="4.99.1.9"/>
    </reaction>
    <physiologicalReaction direction="right-to-left" evidence="6">
        <dbReference type="Rhea" id="RHEA:49574"/>
    </physiologicalReaction>
</comment>
<keyword evidence="7" id="KW-0479">Metal-binding</keyword>
<comment type="similarity">
    <text evidence="1 7 8">Belongs to the ferrochelatase family.</text>
</comment>
<dbReference type="AlphaFoldDB" id="A0A383TVF0"/>
<feature type="binding site" evidence="7">
    <location>
        <position position="187"/>
    </location>
    <ligand>
        <name>Fe(2+)</name>
        <dbReference type="ChEBI" id="CHEBI:29033"/>
    </ligand>
</feature>
<comment type="pathway">
    <text evidence="7">Porphyrin-containing compound metabolism; protoheme biosynthesis; protoheme from protoporphyrin-IX: step 1/1.</text>
</comment>
<evidence type="ECO:0000256" key="7">
    <source>
        <dbReference type="HAMAP-Rule" id="MF_00323"/>
    </source>
</evidence>
<comment type="function">
    <text evidence="7">Catalyzes the ferrous insertion into protoporphyrin IX.</text>
</comment>
<keyword evidence="2 7" id="KW-0408">Iron</keyword>
<dbReference type="CDD" id="cd03411">
    <property type="entry name" value="Ferrochelatase_N"/>
    <property type="match status" value="1"/>
</dbReference>
<evidence type="ECO:0000256" key="8">
    <source>
        <dbReference type="RuleBase" id="RU004185"/>
    </source>
</evidence>
<protein>
    <recommendedName>
        <fullName evidence="7">Ferrochelatase</fullName>
        <ecNumber evidence="7">4.98.1.1</ecNumber>
    </recommendedName>
    <alternativeName>
        <fullName evidence="7">Heme synthase</fullName>
    </alternativeName>
    <alternativeName>
        <fullName evidence="7">Protoheme ferro-lyase</fullName>
    </alternativeName>
</protein>
<evidence type="ECO:0000256" key="2">
    <source>
        <dbReference type="ARBA" id="ARBA00023004"/>
    </source>
</evidence>
<dbReference type="HAMAP" id="MF_00323">
    <property type="entry name" value="Ferrochelatase"/>
    <property type="match status" value="1"/>
</dbReference>
<dbReference type="GO" id="GO:0046872">
    <property type="term" value="F:metal ion binding"/>
    <property type="evidence" value="ECO:0007669"/>
    <property type="project" value="UniProtKB-KW"/>
</dbReference>
<dbReference type="GO" id="GO:0005737">
    <property type="term" value="C:cytoplasm"/>
    <property type="evidence" value="ECO:0007669"/>
    <property type="project" value="UniProtKB-SubCell"/>
</dbReference>
<proteinExistence type="inferred from homology"/>
<reference evidence="9 10" key="1">
    <citation type="submission" date="2018-09" db="EMBL/GenBank/DDBJ databases">
        <authorList>
            <consortium name="Pathogen Informatics"/>
        </authorList>
    </citation>
    <scope>NUCLEOTIDE SEQUENCE [LARGE SCALE GENOMIC DNA]</scope>
    <source>
        <strain evidence="9 10">OH-22767</strain>
    </source>
</reference>
<evidence type="ECO:0000256" key="5">
    <source>
        <dbReference type="ARBA" id="ARBA00023244"/>
    </source>
</evidence>
<dbReference type="InterPro" id="IPR033659">
    <property type="entry name" value="Ferrochelatase_N"/>
</dbReference>
<name>A0A383TVF0_9FLAO</name>
<evidence type="ECO:0000256" key="6">
    <source>
        <dbReference type="ARBA" id="ARBA00024536"/>
    </source>
</evidence>
<evidence type="ECO:0000313" key="10">
    <source>
        <dbReference type="Proteomes" id="UP000262142"/>
    </source>
</evidence>
<dbReference type="GO" id="GO:0004325">
    <property type="term" value="F:ferrochelatase activity"/>
    <property type="evidence" value="ECO:0007669"/>
    <property type="project" value="UniProtKB-UniRule"/>
</dbReference>
<keyword evidence="10" id="KW-1185">Reference proteome</keyword>
<evidence type="ECO:0000256" key="3">
    <source>
        <dbReference type="ARBA" id="ARBA00023133"/>
    </source>
</evidence>
<accession>A0A383TVF0</accession>
<dbReference type="SUPFAM" id="SSF53800">
    <property type="entry name" value="Chelatase"/>
    <property type="match status" value="1"/>
</dbReference>
<evidence type="ECO:0000313" key="9">
    <source>
        <dbReference type="EMBL" id="SZD71218.1"/>
    </source>
</evidence>
<dbReference type="PANTHER" id="PTHR11108">
    <property type="entry name" value="FERROCHELATASE"/>
    <property type="match status" value="1"/>
</dbReference>
<dbReference type="Proteomes" id="UP000262142">
    <property type="component" value="Unassembled WGS sequence"/>
</dbReference>
<keyword evidence="7" id="KW-0963">Cytoplasm</keyword>
<comment type="catalytic activity">
    <reaction evidence="7">
        <text>heme b + 2 H(+) = protoporphyrin IX + Fe(2+)</text>
        <dbReference type="Rhea" id="RHEA:22584"/>
        <dbReference type="ChEBI" id="CHEBI:15378"/>
        <dbReference type="ChEBI" id="CHEBI:29033"/>
        <dbReference type="ChEBI" id="CHEBI:57306"/>
        <dbReference type="ChEBI" id="CHEBI:60344"/>
        <dbReference type="EC" id="4.98.1.1"/>
    </reaction>
</comment>
<dbReference type="PANTHER" id="PTHR11108:SF1">
    <property type="entry name" value="FERROCHELATASE, MITOCHONDRIAL"/>
    <property type="match status" value="1"/>
</dbReference>
<keyword evidence="3 7" id="KW-0350">Heme biosynthesis</keyword>
<dbReference type="UniPathway" id="UPA00252">
    <property type="reaction ID" value="UER00325"/>
</dbReference>
<dbReference type="GO" id="GO:0006783">
    <property type="term" value="P:heme biosynthetic process"/>
    <property type="evidence" value="ECO:0007669"/>
    <property type="project" value="UniProtKB-UniRule"/>
</dbReference>
<dbReference type="Gene3D" id="3.40.50.1400">
    <property type="match status" value="2"/>
</dbReference>
<sequence>MKKGVLLINLGSPDSTKTKDVRRYLREFLSDPKVIDVWFVRNIILNLFILPFRPKKSAKAYKKIWWEEGSPLIVLTERLQQKLQAKLDMPVAIGMRYGNPSIKEGLTELQQLGCESVFVIPLYPQYAMSTTETVVDKTLEIKEKFFKALKISFLPPFYNHPDYIQTLAQSIEKNLPESFDKLLFSYHGIPERHIYKTDRSNSCEIGKCCFKDENPSHATCYRHQCYKTTELVREALNLPSKKVMQSFQSRLGSDPWLKPYTDETLENFPKKGAKNIAVVAPAFVSDCLETLEELAMEGKEEFLKNGGESFTYIPCLNDSDEFVEILEKWCNEYQNNEETI</sequence>
<evidence type="ECO:0000256" key="4">
    <source>
        <dbReference type="ARBA" id="ARBA00023239"/>
    </source>
</evidence>
<dbReference type="EC" id="4.98.1.1" evidence="7"/>
<evidence type="ECO:0000256" key="1">
    <source>
        <dbReference type="ARBA" id="ARBA00007718"/>
    </source>
</evidence>
<dbReference type="InterPro" id="IPR033644">
    <property type="entry name" value="Ferrochelatase_C"/>
</dbReference>
<keyword evidence="4 7" id="KW-0456">Lyase</keyword>
<feature type="binding site" evidence="7">
    <location>
        <position position="289"/>
    </location>
    <ligand>
        <name>Fe(2+)</name>
        <dbReference type="ChEBI" id="CHEBI:29033"/>
    </ligand>
</feature>
<dbReference type="Pfam" id="PF00762">
    <property type="entry name" value="Ferrochelatase"/>
    <property type="match status" value="1"/>
</dbReference>
<keyword evidence="5 7" id="KW-0627">Porphyrin biosynthesis</keyword>
<dbReference type="CDD" id="cd00419">
    <property type="entry name" value="Ferrochelatase_C"/>
    <property type="match status" value="1"/>
</dbReference>
<comment type="subcellular location">
    <subcellularLocation>
        <location evidence="7">Cytoplasm</location>
    </subcellularLocation>
</comment>